<keyword evidence="2" id="KW-1185">Reference proteome</keyword>
<comment type="caution">
    <text evidence="1">The sequence shown here is derived from an EMBL/GenBank/DDBJ whole genome shotgun (WGS) entry which is preliminary data.</text>
</comment>
<sequence length="282" mass="31374">MTVDTAEASRLPFELERDIFELAARSSPTCIPGLIMVAQRVKTWLEPILYNVLVLSDRPGNLHLSWTTLCFLADSKPLSFWGSTVNHLLISSRYPADIPGILAACGGVTDLGLRHPEVSPACLPALSVLPLTRFFAELRPLFARAVDFQHPLFRGLTHLGIADFLTDADCAAWTEGLASLPALTHVSFHNRHHTPLFQALLSRCTGLEALVLCCATTQYFDLFKARTAWMGYDVRAVMILVPSSCADWVCGARGGEDHWVRSERWIRWRREGGVRADAYIVE</sequence>
<accession>A0AAD7BBU6</accession>
<evidence type="ECO:0000313" key="2">
    <source>
        <dbReference type="Proteomes" id="UP001221142"/>
    </source>
</evidence>
<dbReference type="SUPFAM" id="SSF52047">
    <property type="entry name" value="RNI-like"/>
    <property type="match status" value="1"/>
</dbReference>
<dbReference type="AlphaFoldDB" id="A0AAD7BBU6"/>
<organism evidence="1 2">
    <name type="scientific">Roridomyces roridus</name>
    <dbReference type="NCBI Taxonomy" id="1738132"/>
    <lineage>
        <taxon>Eukaryota</taxon>
        <taxon>Fungi</taxon>
        <taxon>Dikarya</taxon>
        <taxon>Basidiomycota</taxon>
        <taxon>Agaricomycotina</taxon>
        <taxon>Agaricomycetes</taxon>
        <taxon>Agaricomycetidae</taxon>
        <taxon>Agaricales</taxon>
        <taxon>Marasmiineae</taxon>
        <taxon>Mycenaceae</taxon>
        <taxon>Roridomyces</taxon>
    </lineage>
</organism>
<reference evidence="1" key="1">
    <citation type="submission" date="2023-03" db="EMBL/GenBank/DDBJ databases">
        <title>Massive genome expansion in bonnet fungi (Mycena s.s.) driven by repeated elements and novel gene families across ecological guilds.</title>
        <authorList>
            <consortium name="Lawrence Berkeley National Laboratory"/>
            <person name="Harder C.B."/>
            <person name="Miyauchi S."/>
            <person name="Viragh M."/>
            <person name="Kuo A."/>
            <person name="Thoen E."/>
            <person name="Andreopoulos B."/>
            <person name="Lu D."/>
            <person name="Skrede I."/>
            <person name="Drula E."/>
            <person name="Henrissat B."/>
            <person name="Morin E."/>
            <person name="Kohler A."/>
            <person name="Barry K."/>
            <person name="LaButti K."/>
            <person name="Morin E."/>
            <person name="Salamov A."/>
            <person name="Lipzen A."/>
            <person name="Mereny Z."/>
            <person name="Hegedus B."/>
            <person name="Baldrian P."/>
            <person name="Stursova M."/>
            <person name="Weitz H."/>
            <person name="Taylor A."/>
            <person name="Grigoriev I.V."/>
            <person name="Nagy L.G."/>
            <person name="Martin F."/>
            <person name="Kauserud H."/>
        </authorList>
    </citation>
    <scope>NUCLEOTIDE SEQUENCE</scope>
    <source>
        <strain evidence="1">9284</strain>
    </source>
</reference>
<evidence type="ECO:0000313" key="1">
    <source>
        <dbReference type="EMBL" id="KAJ7616636.1"/>
    </source>
</evidence>
<dbReference type="Proteomes" id="UP001221142">
    <property type="component" value="Unassembled WGS sequence"/>
</dbReference>
<dbReference type="EMBL" id="JARKIF010000022">
    <property type="protein sequence ID" value="KAJ7616636.1"/>
    <property type="molecule type" value="Genomic_DNA"/>
</dbReference>
<protein>
    <submittedName>
        <fullName evidence="1">Uncharacterized protein</fullName>
    </submittedName>
</protein>
<gene>
    <name evidence="1" type="ORF">FB45DRAFT_1008068</name>
</gene>
<proteinExistence type="predicted"/>
<name>A0AAD7BBU6_9AGAR</name>